<evidence type="ECO:0000256" key="3">
    <source>
        <dbReference type="ARBA" id="ARBA00004629"/>
    </source>
</evidence>
<dbReference type="Proteomes" id="UP000053317">
    <property type="component" value="Unassembled WGS sequence"/>
</dbReference>
<keyword evidence="13" id="KW-0206">Cytoskeleton</keyword>
<evidence type="ECO:0000256" key="18">
    <source>
        <dbReference type="ARBA" id="ARBA00044346"/>
    </source>
</evidence>
<accession>A0A0G2DY30</accession>
<dbReference type="GO" id="GO:0051301">
    <property type="term" value="P:cell division"/>
    <property type="evidence" value="ECO:0007669"/>
    <property type="project" value="UniProtKB-KW"/>
</dbReference>
<evidence type="ECO:0000256" key="6">
    <source>
        <dbReference type="ARBA" id="ARBA00022490"/>
    </source>
</evidence>
<evidence type="ECO:0000313" key="20">
    <source>
        <dbReference type="EMBL" id="KKY15031.1"/>
    </source>
</evidence>
<evidence type="ECO:0000256" key="10">
    <source>
        <dbReference type="ARBA" id="ARBA00022829"/>
    </source>
</evidence>
<proteinExistence type="inferred from homology"/>
<keyword evidence="11" id="KW-0995">Kinetochore</keyword>
<evidence type="ECO:0000256" key="9">
    <source>
        <dbReference type="ARBA" id="ARBA00022776"/>
    </source>
</evidence>
<keyword evidence="6" id="KW-0963">Cytoplasm</keyword>
<dbReference type="InterPro" id="IPR013966">
    <property type="entry name" value="Spc34"/>
</dbReference>
<comment type="similarity">
    <text evidence="4">Belongs to the DASH complex SPC34 family.</text>
</comment>
<reference evidence="20 21" key="1">
    <citation type="submission" date="2015-05" db="EMBL/GenBank/DDBJ databases">
        <title>Distinctive expansion of gene families associated with plant cell wall degradation and secondary metabolism in the genomes of grapevine trunk pathogens.</title>
        <authorList>
            <person name="Lawrence D.P."/>
            <person name="Travadon R."/>
            <person name="Rolshausen P.E."/>
            <person name="Baumgartner K."/>
        </authorList>
    </citation>
    <scope>NUCLEOTIDE SEQUENCE [LARGE SCALE GENOMIC DNA]</scope>
    <source>
        <strain evidence="20">UCRPC4</strain>
    </source>
</reference>
<keyword evidence="12 19" id="KW-0175">Coiled coil</keyword>
<dbReference type="EMBL" id="LCWF01000196">
    <property type="protein sequence ID" value="KKY15031.1"/>
    <property type="molecule type" value="Genomic_DNA"/>
</dbReference>
<gene>
    <name evidence="20" type="ORF">UCRPC4_g06459</name>
</gene>
<dbReference type="Pfam" id="PF08657">
    <property type="entry name" value="DASH_Spc34"/>
    <property type="match status" value="2"/>
</dbReference>
<keyword evidence="14" id="KW-0539">Nucleus</keyword>
<keyword evidence="21" id="KW-1185">Reference proteome</keyword>
<reference evidence="20 21" key="2">
    <citation type="submission" date="2015-05" db="EMBL/GenBank/DDBJ databases">
        <authorList>
            <person name="Morales-Cruz A."/>
            <person name="Amrine K.C."/>
            <person name="Cantu D."/>
        </authorList>
    </citation>
    <scope>NUCLEOTIDE SEQUENCE [LARGE SCALE GENOMIC DNA]</scope>
    <source>
        <strain evidence="20">UCRPC4</strain>
    </source>
</reference>
<dbReference type="GO" id="GO:0042729">
    <property type="term" value="C:DASH complex"/>
    <property type="evidence" value="ECO:0007669"/>
    <property type="project" value="InterPro"/>
</dbReference>
<dbReference type="GO" id="GO:0005876">
    <property type="term" value="C:spindle microtubule"/>
    <property type="evidence" value="ECO:0007669"/>
    <property type="project" value="InterPro"/>
</dbReference>
<evidence type="ECO:0000256" key="7">
    <source>
        <dbReference type="ARBA" id="ARBA00022618"/>
    </source>
</evidence>
<comment type="subcellular location">
    <subcellularLocation>
        <location evidence="3">Chromosome</location>
        <location evidence="3">Centromere</location>
        <location evidence="3">Kinetochore</location>
    </subcellularLocation>
    <subcellularLocation>
        <location evidence="2">Cytoplasm</location>
        <location evidence="2">Cytoskeleton</location>
        <location evidence="2">Spindle</location>
    </subcellularLocation>
    <subcellularLocation>
        <location evidence="1">Nucleus</location>
    </subcellularLocation>
</comment>
<feature type="coiled-coil region" evidence="19">
    <location>
        <begin position="211"/>
        <end position="238"/>
    </location>
</feature>
<comment type="caution">
    <text evidence="20">The sequence shown here is derived from an EMBL/GenBank/DDBJ whole genome shotgun (WGS) entry which is preliminary data.</text>
</comment>
<sequence length="244" mass="27409">MSLLESNLQQISESAQAIGNLSSVFRLFFPPSSKFTNAILGNHDITTLIRDTETHERALFKLHSDGQSGTLRRASRRGTMFPGDIDTSDRLLYPRQQSAVARVLGGDMVKEIERSAVNVRSKQSGGINVEVLLQGAEKLCDVYPIEGATPKIISLRSRYHAVAQSIAQYEARVAQQTEQMGRMNRSHDYSSRYIDDEEDEAEDQIVTEQVLLLEEQEIRELEARKKALEERVSGMEKDLGGLLR</sequence>
<evidence type="ECO:0000256" key="17">
    <source>
        <dbReference type="ARBA" id="ARBA00044112"/>
    </source>
</evidence>
<dbReference type="GO" id="GO:0008608">
    <property type="term" value="P:attachment of spindle microtubules to kinetochore"/>
    <property type="evidence" value="ECO:0007669"/>
    <property type="project" value="InterPro"/>
</dbReference>
<evidence type="ECO:0000256" key="4">
    <source>
        <dbReference type="ARBA" id="ARBA00008491"/>
    </source>
</evidence>
<protein>
    <recommendedName>
        <fullName evidence="17">DASH complex subunit SPC34</fullName>
    </recommendedName>
    <alternativeName>
        <fullName evidence="18">Outer kinetochore protein SPC34</fullName>
    </alternativeName>
</protein>
<dbReference type="OrthoDB" id="10016597at2759"/>
<keyword evidence="7" id="KW-0132">Cell division</keyword>
<dbReference type="AlphaFoldDB" id="A0A0G2DY30"/>
<evidence type="ECO:0000256" key="14">
    <source>
        <dbReference type="ARBA" id="ARBA00023242"/>
    </source>
</evidence>
<evidence type="ECO:0000256" key="19">
    <source>
        <dbReference type="SAM" id="Coils"/>
    </source>
</evidence>
<evidence type="ECO:0000313" key="21">
    <source>
        <dbReference type="Proteomes" id="UP000053317"/>
    </source>
</evidence>
<name>A0A0G2DY30_PHACM</name>
<evidence type="ECO:0000256" key="1">
    <source>
        <dbReference type="ARBA" id="ARBA00004123"/>
    </source>
</evidence>
<evidence type="ECO:0000256" key="13">
    <source>
        <dbReference type="ARBA" id="ARBA00023212"/>
    </source>
</evidence>
<evidence type="ECO:0000256" key="12">
    <source>
        <dbReference type="ARBA" id="ARBA00023054"/>
    </source>
</evidence>
<keyword evidence="8" id="KW-0493">Microtubule</keyword>
<evidence type="ECO:0000256" key="2">
    <source>
        <dbReference type="ARBA" id="ARBA00004186"/>
    </source>
</evidence>
<keyword evidence="16" id="KW-0137">Centromere</keyword>
<keyword evidence="15" id="KW-0131">Cell cycle</keyword>
<evidence type="ECO:0000256" key="16">
    <source>
        <dbReference type="ARBA" id="ARBA00023328"/>
    </source>
</evidence>
<keyword evidence="10" id="KW-0159">Chromosome partition</keyword>
<organism evidence="20 21">
    <name type="scientific">Phaeomoniella chlamydospora</name>
    <name type="common">Phaeoacremonium chlamydosporum</name>
    <dbReference type="NCBI Taxonomy" id="158046"/>
    <lineage>
        <taxon>Eukaryota</taxon>
        <taxon>Fungi</taxon>
        <taxon>Dikarya</taxon>
        <taxon>Ascomycota</taxon>
        <taxon>Pezizomycotina</taxon>
        <taxon>Eurotiomycetes</taxon>
        <taxon>Chaetothyriomycetidae</taxon>
        <taxon>Phaeomoniellales</taxon>
        <taxon>Phaeomoniellaceae</taxon>
        <taxon>Phaeomoniella</taxon>
    </lineage>
</organism>
<evidence type="ECO:0000256" key="15">
    <source>
        <dbReference type="ARBA" id="ARBA00023306"/>
    </source>
</evidence>
<evidence type="ECO:0000256" key="8">
    <source>
        <dbReference type="ARBA" id="ARBA00022701"/>
    </source>
</evidence>
<keyword evidence="5" id="KW-0158">Chromosome</keyword>
<evidence type="ECO:0000256" key="5">
    <source>
        <dbReference type="ARBA" id="ARBA00022454"/>
    </source>
</evidence>
<evidence type="ECO:0000256" key="11">
    <source>
        <dbReference type="ARBA" id="ARBA00022838"/>
    </source>
</evidence>
<keyword evidence="9" id="KW-0498">Mitosis</keyword>